<dbReference type="EMBL" id="JASPKZ010002662">
    <property type="protein sequence ID" value="KAJ9595267.1"/>
    <property type="molecule type" value="Genomic_DNA"/>
</dbReference>
<organism evidence="3 4">
    <name type="scientific">Diploptera punctata</name>
    <name type="common">Pacific beetle cockroach</name>
    <dbReference type="NCBI Taxonomy" id="6984"/>
    <lineage>
        <taxon>Eukaryota</taxon>
        <taxon>Metazoa</taxon>
        <taxon>Ecdysozoa</taxon>
        <taxon>Arthropoda</taxon>
        <taxon>Hexapoda</taxon>
        <taxon>Insecta</taxon>
        <taxon>Pterygota</taxon>
        <taxon>Neoptera</taxon>
        <taxon>Polyneoptera</taxon>
        <taxon>Dictyoptera</taxon>
        <taxon>Blattodea</taxon>
        <taxon>Blaberoidea</taxon>
        <taxon>Blaberidae</taxon>
        <taxon>Diplopterinae</taxon>
        <taxon>Diploptera</taxon>
    </lineage>
</organism>
<sequence>MVSENESPGCVSNTADSALGGVSLVNLKMGCFKLDPVSRTGKRMYLLQMIILPFIPIAALIVQNSCTMVSVTLANRDAIAINRQISVSVIVVELLTALQYERGEVAYYIFTNGNSFEEALMEITWYNLANEYMLNHLAQIIRDTSVTRVWRLLIAYKNILCALENFSIATVYGLYYFGRGKLGLENFANFVRYDSLAQDYLVATQRLLLVILEEYNNFQLNFEHFRNISLRRLEIYSNVLRKPDIAVAEEYYSTMTLFLEELIRYQKKIHLLISEQMYWDIGYAHNQQAVAIVILVMVLTISPIIIIFVRNATHTIQSVAVAAVGRVPTFHSRDPGSISGLGCKT</sequence>
<dbReference type="Proteomes" id="UP001233999">
    <property type="component" value="Unassembled WGS sequence"/>
</dbReference>
<reference evidence="3" key="2">
    <citation type="submission" date="2023-05" db="EMBL/GenBank/DDBJ databases">
        <authorList>
            <person name="Fouks B."/>
        </authorList>
    </citation>
    <scope>NUCLEOTIDE SEQUENCE</scope>
    <source>
        <strain evidence="3">Stay&amp;Tobe</strain>
        <tissue evidence="3">Testes</tissue>
    </source>
</reference>
<feature type="transmembrane region" description="Helical" evidence="1">
    <location>
        <begin position="44"/>
        <end position="62"/>
    </location>
</feature>
<comment type="caution">
    <text evidence="3">The sequence shown here is derived from an EMBL/GenBank/DDBJ whole genome shotgun (WGS) entry which is preliminary data.</text>
</comment>
<dbReference type="AlphaFoldDB" id="A0AAD8AA52"/>
<keyword evidence="1" id="KW-1133">Transmembrane helix</keyword>
<reference evidence="3" key="1">
    <citation type="journal article" date="2023" name="IScience">
        <title>Live-bearing cockroach genome reveals convergent evolutionary mechanisms linked to viviparity in insects and beyond.</title>
        <authorList>
            <person name="Fouks B."/>
            <person name="Harrison M.C."/>
            <person name="Mikhailova A.A."/>
            <person name="Marchal E."/>
            <person name="English S."/>
            <person name="Carruthers M."/>
            <person name="Jennings E.C."/>
            <person name="Chiamaka E.L."/>
            <person name="Frigard R.A."/>
            <person name="Pippel M."/>
            <person name="Attardo G.M."/>
            <person name="Benoit J.B."/>
            <person name="Bornberg-Bauer E."/>
            <person name="Tobe S.S."/>
        </authorList>
    </citation>
    <scope>NUCLEOTIDE SEQUENCE</scope>
    <source>
        <strain evidence="3">Stay&amp;Tobe</strain>
    </source>
</reference>
<gene>
    <name evidence="3" type="ORF">L9F63_027348</name>
</gene>
<proteinExistence type="predicted"/>
<dbReference type="Pfam" id="PF08376">
    <property type="entry name" value="NIT"/>
    <property type="match status" value="1"/>
</dbReference>
<keyword evidence="1" id="KW-0472">Membrane</keyword>
<protein>
    <recommendedName>
        <fullName evidence="2">Nitrate/nitrite sensing protein domain-containing protein</fullName>
    </recommendedName>
</protein>
<keyword evidence="1" id="KW-0812">Transmembrane</keyword>
<name>A0AAD8AA52_DIPPU</name>
<keyword evidence="4" id="KW-1185">Reference proteome</keyword>
<evidence type="ECO:0000259" key="2">
    <source>
        <dbReference type="Pfam" id="PF08376"/>
    </source>
</evidence>
<feature type="transmembrane region" description="Helical" evidence="1">
    <location>
        <begin position="289"/>
        <end position="309"/>
    </location>
</feature>
<feature type="domain" description="Nitrate/nitrite sensing protein" evidence="2">
    <location>
        <begin position="123"/>
        <end position="201"/>
    </location>
</feature>
<evidence type="ECO:0000313" key="4">
    <source>
        <dbReference type="Proteomes" id="UP001233999"/>
    </source>
</evidence>
<feature type="non-terminal residue" evidence="3">
    <location>
        <position position="1"/>
    </location>
</feature>
<accession>A0AAD8AA52</accession>
<dbReference type="InterPro" id="IPR013587">
    <property type="entry name" value="Nitrate/nitrite_sensing"/>
</dbReference>
<evidence type="ECO:0000313" key="3">
    <source>
        <dbReference type="EMBL" id="KAJ9595267.1"/>
    </source>
</evidence>
<evidence type="ECO:0000256" key="1">
    <source>
        <dbReference type="SAM" id="Phobius"/>
    </source>
</evidence>